<dbReference type="EMBL" id="JARQZJ010000005">
    <property type="protein sequence ID" value="KAK9871372.1"/>
    <property type="molecule type" value="Genomic_DNA"/>
</dbReference>
<organism evidence="1 2">
    <name type="scientific">Henosepilachna vigintioctopunctata</name>
    <dbReference type="NCBI Taxonomy" id="420089"/>
    <lineage>
        <taxon>Eukaryota</taxon>
        <taxon>Metazoa</taxon>
        <taxon>Ecdysozoa</taxon>
        <taxon>Arthropoda</taxon>
        <taxon>Hexapoda</taxon>
        <taxon>Insecta</taxon>
        <taxon>Pterygota</taxon>
        <taxon>Neoptera</taxon>
        <taxon>Endopterygota</taxon>
        <taxon>Coleoptera</taxon>
        <taxon>Polyphaga</taxon>
        <taxon>Cucujiformia</taxon>
        <taxon>Coccinelloidea</taxon>
        <taxon>Coccinellidae</taxon>
        <taxon>Epilachninae</taxon>
        <taxon>Epilachnini</taxon>
        <taxon>Henosepilachna</taxon>
    </lineage>
</organism>
<name>A0AAW1TSS1_9CUCU</name>
<comment type="caution">
    <text evidence="1">The sequence shown here is derived from an EMBL/GenBank/DDBJ whole genome shotgun (WGS) entry which is preliminary data.</text>
</comment>
<sequence length="100" mass="11199">MNRLEYIPSQIKTHKSVYVSLFDRHPAEMGMKIRMYPIDSAVPDACVGGCGTGVAIDPTSDVVLTSARDSDRCHVRTIDQNVPLHTRRVQLFKGWSINAR</sequence>
<reference evidence="1 2" key="1">
    <citation type="submission" date="2023-03" db="EMBL/GenBank/DDBJ databases">
        <title>Genome insight into feeding habits of ladybird beetles.</title>
        <authorList>
            <person name="Li H.-S."/>
            <person name="Huang Y.-H."/>
            <person name="Pang H."/>
        </authorList>
    </citation>
    <scope>NUCLEOTIDE SEQUENCE [LARGE SCALE GENOMIC DNA]</scope>
    <source>
        <strain evidence="1">SYSU_2023b</strain>
        <tissue evidence="1">Whole body</tissue>
    </source>
</reference>
<keyword evidence="2" id="KW-1185">Reference proteome</keyword>
<gene>
    <name evidence="1" type="ORF">WA026_011628</name>
</gene>
<dbReference type="Proteomes" id="UP001431783">
    <property type="component" value="Unassembled WGS sequence"/>
</dbReference>
<evidence type="ECO:0000313" key="1">
    <source>
        <dbReference type="EMBL" id="KAK9871372.1"/>
    </source>
</evidence>
<accession>A0AAW1TSS1</accession>
<dbReference type="AlphaFoldDB" id="A0AAW1TSS1"/>
<protein>
    <submittedName>
        <fullName evidence="1">Uncharacterized protein</fullName>
    </submittedName>
</protein>
<evidence type="ECO:0000313" key="2">
    <source>
        <dbReference type="Proteomes" id="UP001431783"/>
    </source>
</evidence>
<proteinExistence type="predicted"/>